<dbReference type="CDD" id="cd03801">
    <property type="entry name" value="GT4_PimA-like"/>
    <property type="match status" value="2"/>
</dbReference>
<dbReference type="Pfam" id="PF00534">
    <property type="entry name" value="Glycos_transf_1"/>
    <property type="match status" value="1"/>
</dbReference>
<dbReference type="InterPro" id="IPR028098">
    <property type="entry name" value="Glyco_trans_4-like_N"/>
</dbReference>
<evidence type="ECO:0000259" key="1">
    <source>
        <dbReference type="Pfam" id="PF00534"/>
    </source>
</evidence>
<dbReference type="Gene3D" id="3.40.50.2000">
    <property type="entry name" value="Glycogen Phosphorylase B"/>
    <property type="match status" value="4"/>
</dbReference>
<organism evidence="3 4">
    <name type="scientific">Candidatus Mycosynbacter amalyticus</name>
    <dbReference type="NCBI Taxonomy" id="2665156"/>
    <lineage>
        <taxon>Bacteria</taxon>
        <taxon>Candidatus Saccharimonadota</taxon>
        <taxon>Candidatus Saccharimonadota incertae sedis</taxon>
        <taxon>Candidatus Mycosynbacter</taxon>
    </lineage>
</organism>
<dbReference type="PANTHER" id="PTHR45947:SF3">
    <property type="entry name" value="SULFOQUINOVOSYL TRANSFERASE SQD2"/>
    <property type="match status" value="1"/>
</dbReference>
<accession>A0A857MLT7</accession>
<dbReference type="Proteomes" id="UP001059824">
    <property type="component" value="Chromosome"/>
</dbReference>
<feature type="domain" description="Glycosyltransferase subfamily 4-like N-terminal" evidence="2">
    <location>
        <begin position="391"/>
        <end position="553"/>
    </location>
</feature>
<feature type="domain" description="Glycosyltransferase subfamily 4-like N-terminal" evidence="2">
    <location>
        <begin position="14"/>
        <end position="179"/>
    </location>
</feature>
<dbReference type="InterPro" id="IPR001296">
    <property type="entry name" value="Glyco_trans_1"/>
</dbReference>
<dbReference type="Pfam" id="PF13692">
    <property type="entry name" value="Glyco_trans_1_4"/>
    <property type="match status" value="1"/>
</dbReference>
<keyword evidence="4" id="KW-1185">Reference proteome</keyword>
<sequence>MKLLFVSPYYAPSVGGVQQYVADLVAAYKLEHEIIIVTTSPNHDSVTKKVEDGIVIYYLPVLRTIANTPYHPRWKSQLKEIFDYEAPDVINAHAPVPWFADMAERANRGTYPFVLTYHAGSMKKGRLLPDIVIRLYERFVLPRTLRAASKLVAVYPPFITQILGNSRQVHHITPGIATDFFTPSATPAMYDALFVGRLERTSEWKGVDVALAAVAELAKRGQHITLAIAGDGDARTQYTLRADELGIASQVTFLGSCDRTRLRDVYRASKFVVLPSKTEAESFGMVVAEAASCGIPAIGSRVGGVPYVIDDGETGILVEPGSIESLADAMSWFLTDDEWRTSCGAAARERATHLFALQNTTESTEKVLANALRSPHPKNLQIVAYYPPALGGMERVAENVALELADSGETVEVVTSSIGFEPDYHDEIKDGYHVSRLPGVMLGGLPVIPSLFWHLLRQPRGSIYHVHVAQAFMPEVAYLASRLRGGTFVAHFHLDVVPSGMFGQLFVLYKQLLFPRMLQHADKVIVFSEDQRELVMRKYQVDHTRVHIVPNGIRRGFQRLAPRTTLSSTPRLLFVGRLSHQKNLSYLLDALDGISDKFSTHIVGDGELRPELEQQAATLNLHNVAFVGRKDDDDLRQEYDNADIFVLPSEREGMPLVLIDAMAMRLPAIGTDVLGTRDMIEPGKNGQLVPLDQPAAFRQALLDAIASDADYARMSDDAYEYVRELAWPHLTRRLITEVYS</sequence>
<evidence type="ECO:0000259" key="2">
    <source>
        <dbReference type="Pfam" id="PF13439"/>
    </source>
</evidence>
<dbReference type="Pfam" id="PF13439">
    <property type="entry name" value="Glyco_transf_4"/>
    <property type="match status" value="2"/>
</dbReference>
<dbReference type="PANTHER" id="PTHR45947">
    <property type="entry name" value="SULFOQUINOVOSYL TRANSFERASE SQD2"/>
    <property type="match status" value="1"/>
</dbReference>
<protein>
    <submittedName>
        <fullName evidence="3">Glycosyltransferase</fullName>
    </submittedName>
</protein>
<dbReference type="GO" id="GO:0016757">
    <property type="term" value="F:glycosyltransferase activity"/>
    <property type="evidence" value="ECO:0007669"/>
    <property type="project" value="InterPro"/>
</dbReference>
<proteinExistence type="predicted"/>
<dbReference type="KEGG" id="mama:GII36_04390"/>
<dbReference type="RefSeq" id="WP_260762870.1">
    <property type="nucleotide sequence ID" value="NZ_CP045921.1"/>
</dbReference>
<dbReference type="SUPFAM" id="SSF53756">
    <property type="entry name" value="UDP-Glycosyltransferase/glycogen phosphorylase"/>
    <property type="match status" value="2"/>
</dbReference>
<reference evidence="3" key="1">
    <citation type="journal article" date="2021" name="Nat. Microbiol.">
        <title>Cocultivation of an ultrasmall environmental parasitic bacterium with lytic ability against bacteria associated with wastewater foams.</title>
        <authorList>
            <person name="Batinovic S."/>
            <person name="Rose J.J.A."/>
            <person name="Ratcliffe J."/>
            <person name="Seviour R.J."/>
            <person name="Petrovski S."/>
        </authorList>
    </citation>
    <scope>NUCLEOTIDE SEQUENCE</scope>
    <source>
        <strain evidence="3">JR1</strain>
    </source>
</reference>
<dbReference type="AlphaFoldDB" id="A0A857MLT7"/>
<feature type="domain" description="Glycosyl transferase family 1" evidence="1">
    <location>
        <begin position="192"/>
        <end position="350"/>
    </location>
</feature>
<evidence type="ECO:0000313" key="4">
    <source>
        <dbReference type="Proteomes" id="UP001059824"/>
    </source>
</evidence>
<dbReference type="EMBL" id="CP045921">
    <property type="protein sequence ID" value="QHN43068.1"/>
    <property type="molecule type" value="Genomic_DNA"/>
</dbReference>
<dbReference type="InterPro" id="IPR050194">
    <property type="entry name" value="Glycosyltransferase_grp1"/>
</dbReference>
<name>A0A857MLT7_9BACT</name>
<gene>
    <name evidence="3" type="ORF">GII36_04390</name>
</gene>
<evidence type="ECO:0000313" key="3">
    <source>
        <dbReference type="EMBL" id="QHN43068.1"/>
    </source>
</evidence>